<keyword evidence="2" id="KW-0812">Transmembrane</keyword>
<feature type="transmembrane region" description="Helical" evidence="2">
    <location>
        <begin position="16"/>
        <end position="38"/>
    </location>
</feature>
<keyword evidence="2" id="KW-0472">Membrane</keyword>
<dbReference type="AlphaFoldDB" id="A0A0F9SW23"/>
<keyword evidence="2" id="KW-1133">Transmembrane helix</keyword>
<comment type="caution">
    <text evidence="3">The sequence shown here is derived from an EMBL/GenBank/DDBJ whole genome shotgun (WGS) entry which is preliminary data.</text>
</comment>
<evidence type="ECO:0000313" key="3">
    <source>
        <dbReference type="EMBL" id="KKN41111.1"/>
    </source>
</evidence>
<accession>A0A0F9SW23</accession>
<reference evidence="3" key="1">
    <citation type="journal article" date="2015" name="Nature">
        <title>Complex archaea that bridge the gap between prokaryotes and eukaryotes.</title>
        <authorList>
            <person name="Spang A."/>
            <person name="Saw J.H."/>
            <person name="Jorgensen S.L."/>
            <person name="Zaremba-Niedzwiedzka K."/>
            <person name="Martijn J."/>
            <person name="Lind A.E."/>
            <person name="van Eijk R."/>
            <person name="Schleper C."/>
            <person name="Guy L."/>
            <person name="Ettema T.J."/>
        </authorList>
    </citation>
    <scope>NUCLEOTIDE SEQUENCE</scope>
</reference>
<name>A0A0F9SW23_9ZZZZ</name>
<evidence type="ECO:0000256" key="1">
    <source>
        <dbReference type="SAM" id="MobiDB-lite"/>
    </source>
</evidence>
<sequence>MLGLCLYGLLSRKKHFIRFGLSGLGGSIFGWGVTHMILGDPITGFFAVLFGLALIWFANPGMLKLLRRRKGSWIQINNQNFWLPRGSYLEFTMNPPSPATKIEKSVLPKKGEKEKDYKKRMQ</sequence>
<evidence type="ECO:0000256" key="2">
    <source>
        <dbReference type="SAM" id="Phobius"/>
    </source>
</evidence>
<feature type="compositionally biased region" description="Basic and acidic residues" evidence="1">
    <location>
        <begin position="101"/>
        <end position="122"/>
    </location>
</feature>
<gene>
    <name evidence="3" type="ORF">LCGC14_0726720</name>
</gene>
<feature type="region of interest" description="Disordered" evidence="1">
    <location>
        <begin position="97"/>
        <end position="122"/>
    </location>
</feature>
<feature type="transmembrane region" description="Helical" evidence="2">
    <location>
        <begin position="44"/>
        <end position="63"/>
    </location>
</feature>
<organism evidence="3">
    <name type="scientific">marine sediment metagenome</name>
    <dbReference type="NCBI Taxonomy" id="412755"/>
    <lineage>
        <taxon>unclassified sequences</taxon>
        <taxon>metagenomes</taxon>
        <taxon>ecological metagenomes</taxon>
    </lineage>
</organism>
<proteinExistence type="predicted"/>
<protein>
    <submittedName>
        <fullName evidence="3">Uncharacterized protein</fullName>
    </submittedName>
</protein>
<dbReference type="EMBL" id="LAZR01001668">
    <property type="protein sequence ID" value="KKN41111.1"/>
    <property type="molecule type" value="Genomic_DNA"/>
</dbReference>